<dbReference type="RefSeq" id="WP_158203764.1">
    <property type="nucleotide sequence ID" value="NZ_WSZK01000013.1"/>
</dbReference>
<dbReference type="InterPro" id="IPR055237">
    <property type="entry name" value="Cdc6_lid"/>
</dbReference>
<dbReference type="GO" id="GO:0006260">
    <property type="term" value="P:DNA replication"/>
    <property type="evidence" value="ECO:0007669"/>
    <property type="project" value="UniProtKB-UniRule"/>
</dbReference>
<keyword evidence="4 5" id="KW-0067">ATP-binding</keyword>
<dbReference type="PANTHER" id="PTHR10763:SF22">
    <property type="entry name" value="ORC1-TYPE DNA REPLICATION PROTEIN"/>
    <property type="match status" value="1"/>
</dbReference>
<dbReference type="Gene3D" id="1.10.10.10">
    <property type="entry name" value="Winged helix-like DNA-binding domain superfamily/Winged helix DNA-binding domain"/>
    <property type="match status" value="1"/>
</dbReference>
<dbReference type="AlphaFoldDB" id="A0A6B0GMW2"/>
<dbReference type="Proteomes" id="UP000451471">
    <property type="component" value="Unassembled WGS sequence"/>
</dbReference>
<feature type="domain" description="Cdc6 C-terminal" evidence="7">
    <location>
        <begin position="306"/>
        <end position="389"/>
    </location>
</feature>
<evidence type="ECO:0000313" key="8">
    <source>
        <dbReference type="EMBL" id="MWG34043.1"/>
    </source>
</evidence>
<dbReference type="InterPro" id="IPR036388">
    <property type="entry name" value="WH-like_DNA-bd_sf"/>
</dbReference>
<sequence>MGLEPFTQDDQIFRDEDVLRDNYRPDDLIERDKELSEYQAALKPVIKGARPRNIFVYGQTGVGKSLATAMIMNRLLLDQENYPDIDIEVVELTCKSLTSSYQVTAHLVNQFRSQDEQITPTGYTPGMINDMLWRHLNELEATHCLIVLDEVDSIGKDDDILYELPRCNDNGNVEDTKIGVVGISNDFTFRDNLSGRVKDSLCDEEIHFPPYDADQLSNILMQRAEKAFTDGVLEDDVIPLSAAHAAQDSGSARQALKLLFKAGDLAREREAPSVTEQHVREAEKLIEEGKVKDELESLPTQSHLTLLAILMLSKGDALPAKTRVVYEKYVELAELADADVKTDRTIRDRLSQLTLKGFLGVEEQNDGIHGGSYHQYTLEVRTDIVEDALQSQTRISEVFH</sequence>
<evidence type="ECO:0000256" key="2">
    <source>
        <dbReference type="ARBA" id="ARBA00022705"/>
    </source>
</evidence>
<protein>
    <recommendedName>
        <fullName evidence="5">ORC1-type DNA replication protein</fullName>
    </recommendedName>
</protein>
<feature type="binding site" evidence="5">
    <location>
        <position position="211"/>
    </location>
    <ligand>
        <name>ATP</name>
        <dbReference type="ChEBI" id="CHEBI:30616"/>
    </ligand>
</feature>
<dbReference type="Pfam" id="PF09079">
    <property type="entry name" value="WHD_Cdc6"/>
    <property type="match status" value="1"/>
</dbReference>
<dbReference type="InterPro" id="IPR003593">
    <property type="entry name" value="AAA+_ATPase"/>
</dbReference>
<keyword evidence="3 5" id="KW-0547">Nucleotide-binding</keyword>
<dbReference type="Pfam" id="PF13401">
    <property type="entry name" value="AAA_22"/>
    <property type="match status" value="1"/>
</dbReference>
<dbReference type="InterPro" id="IPR014277">
    <property type="entry name" value="Orc1/Cdc6_arc"/>
</dbReference>
<dbReference type="SMART" id="SM00382">
    <property type="entry name" value="AAA"/>
    <property type="match status" value="1"/>
</dbReference>
<dbReference type="SMART" id="SM01074">
    <property type="entry name" value="Cdc6_C"/>
    <property type="match status" value="1"/>
</dbReference>
<accession>A0A6B0GMW2</accession>
<dbReference type="PANTHER" id="PTHR10763">
    <property type="entry name" value="CELL DIVISION CONTROL PROTEIN 6-RELATED"/>
    <property type="match status" value="1"/>
</dbReference>
<dbReference type="GO" id="GO:0005524">
    <property type="term" value="F:ATP binding"/>
    <property type="evidence" value="ECO:0007669"/>
    <property type="project" value="UniProtKB-UniRule"/>
</dbReference>
<comment type="caution">
    <text evidence="8">The sequence shown here is derived from an EMBL/GenBank/DDBJ whole genome shotgun (WGS) entry which is preliminary data.</text>
</comment>
<dbReference type="SUPFAM" id="SSF46785">
    <property type="entry name" value="Winged helix' DNA-binding domain"/>
    <property type="match status" value="1"/>
</dbReference>
<organism evidence="8 9">
    <name type="scientific">Halomarina oriensis</name>
    <dbReference type="NCBI Taxonomy" id="671145"/>
    <lineage>
        <taxon>Archaea</taxon>
        <taxon>Methanobacteriati</taxon>
        <taxon>Methanobacteriota</taxon>
        <taxon>Stenosarchaea group</taxon>
        <taxon>Halobacteria</taxon>
        <taxon>Halobacteriales</taxon>
        <taxon>Natronomonadaceae</taxon>
        <taxon>Halomarina</taxon>
    </lineage>
</organism>
<dbReference type="OrthoDB" id="195574at2157"/>
<dbReference type="CDD" id="cd00009">
    <property type="entry name" value="AAA"/>
    <property type="match status" value="1"/>
</dbReference>
<dbReference type="InterPro" id="IPR036390">
    <property type="entry name" value="WH_DNA-bd_sf"/>
</dbReference>
<dbReference type="GO" id="GO:0016887">
    <property type="term" value="F:ATP hydrolysis activity"/>
    <property type="evidence" value="ECO:0007669"/>
    <property type="project" value="InterPro"/>
</dbReference>
<proteinExistence type="inferred from homology"/>
<dbReference type="HAMAP" id="MF_01407">
    <property type="entry name" value="ORC1_type_DNA_replic_protein"/>
    <property type="match status" value="1"/>
</dbReference>
<dbReference type="Pfam" id="PF22703">
    <property type="entry name" value="Cdc6_lid"/>
    <property type="match status" value="1"/>
</dbReference>
<feature type="binding site" evidence="5">
    <location>
        <position position="223"/>
    </location>
    <ligand>
        <name>ATP</name>
        <dbReference type="ChEBI" id="CHEBI:30616"/>
    </ligand>
</feature>
<feature type="binding site" evidence="5">
    <location>
        <begin position="62"/>
        <end position="66"/>
    </location>
    <ligand>
        <name>ATP</name>
        <dbReference type="ChEBI" id="CHEBI:30616"/>
    </ligand>
</feature>
<evidence type="ECO:0000259" key="7">
    <source>
        <dbReference type="SMART" id="SM01074"/>
    </source>
</evidence>
<evidence type="ECO:0000256" key="4">
    <source>
        <dbReference type="ARBA" id="ARBA00022840"/>
    </source>
</evidence>
<evidence type="ECO:0000256" key="1">
    <source>
        <dbReference type="ARBA" id="ARBA00006184"/>
    </source>
</evidence>
<dbReference type="FunFam" id="1.10.8.60:FF:000073">
    <property type="entry name" value="ORC1-type DNA replication protein"/>
    <property type="match status" value="1"/>
</dbReference>
<dbReference type="Gene3D" id="3.40.50.300">
    <property type="entry name" value="P-loop containing nucleotide triphosphate hydrolases"/>
    <property type="match status" value="1"/>
</dbReference>
<evidence type="ECO:0000259" key="6">
    <source>
        <dbReference type="SMART" id="SM00382"/>
    </source>
</evidence>
<dbReference type="InterPro" id="IPR050311">
    <property type="entry name" value="ORC1/CDC6"/>
</dbReference>
<dbReference type="InterPro" id="IPR049945">
    <property type="entry name" value="AAA_22"/>
</dbReference>
<comment type="similarity">
    <text evidence="1 5">Belongs to the CDC6/cdc18 family.</text>
</comment>
<evidence type="ECO:0000256" key="3">
    <source>
        <dbReference type="ARBA" id="ARBA00022741"/>
    </source>
</evidence>
<dbReference type="Gene3D" id="1.10.8.60">
    <property type="match status" value="1"/>
</dbReference>
<keyword evidence="2 5" id="KW-0235">DNA replication</keyword>
<dbReference type="CDD" id="cd08768">
    <property type="entry name" value="Cdc6_C"/>
    <property type="match status" value="1"/>
</dbReference>
<evidence type="ECO:0000256" key="5">
    <source>
        <dbReference type="HAMAP-Rule" id="MF_01407"/>
    </source>
</evidence>
<feature type="domain" description="AAA+ ATPase" evidence="6">
    <location>
        <begin position="50"/>
        <end position="207"/>
    </location>
</feature>
<dbReference type="SUPFAM" id="SSF52540">
    <property type="entry name" value="P-loop containing nucleoside triphosphate hydrolases"/>
    <property type="match status" value="1"/>
</dbReference>
<keyword evidence="9" id="KW-1185">Reference proteome</keyword>
<dbReference type="EMBL" id="WSZK01000013">
    <property type="protein sequence ID" value="MWG34043.1"/>
    <property type="molecule type" value="Genomic_DNA"/>
</dbReference>
<reference evidence="8 9" key="1">
    <citation type="submission" date="2019-12" db="EMBL/GenBank/DDBJ databases">
        <title>Halocatena pleomorpha gen. nov. sp. nov., an extremely halophilic archaeon of family Halobacteriaceae isolated from saltpan soil.</title>
        <authorList>
            <person name="Pal Y."/>
            <person name="Verma A."/>
            <person name="Krishnamurthi S."/>
            <person name="Kumar P."/>
        </authorList>
    </citation>
    <scope>NUCLEOTIDE SEQUENCE [LARGE SCALE GENOMIC DNA]</scope>
    <source>
        <strain evidence="8 9">JCM 16495</strain>
    </source>
</reference>
<gene>
    <name evidence="8" type="ORF">GQS65_05985</name>
</gene>
<dbReference type="NCBIfam" id="TIGR02928">
    <property type="entry name" value="orc1/cdc6 family replication initiation protein"/>
    <property type="match status" value="1"/>
</dbReference>
<name>A0A6B0GMW2_9EURY</name>
<evidence type="ECO:0000313" key="9">
    <source>
        <dbReference type="Proteomes" id="UP000451471"/>
    </source>
</evidence>
<comment type="function">
    <text evidence="5">Involved in regulation of DNA replication.</text>
</comment>
<dbReference type="InterPro" id="IPR027417">
    <property type="entry name" value="P-loop_NTPase"/>
</dbReference>
<dbReference type="InterPro" id="IPR015163">
    <property type="entry name" value="Cdc6_C"/>
</dbReference>